<feature type="transmembrane region" description="Helical" evidence="1">
    <location>
        <begin position="45"/>
        <end position="66"/>
    </location>
</feature>
<feature type="transmembrane region" description="Helical" evidence="1">
    <location>
        <begin position="303"/>
        <end position="326"/>
    </location>
</feature>
<proteinExistence type="predicted"/>
<feature type="transmembrane region" description="Helical" evidence="1">
    <location>
        <begin position="211"/>
        <end position="229"/>
    </location>
</feature>
<gene>
    <name evidence="3" type="ORF">SJ2017_3917</name>
</gene>
<dbReference type="EMBL" id="CP020472">
    <property type="protein sequence ID" value="ARD24146.1"/>
    <property type="molecule type" value="Genomic_DNA"/>
</dbReference>
<evidence type="ECO:0000313" key="3">
    <source>
        <dbReference type="EMBL" id="ARD24146.1"/>
    </source>
</evidence>
<reference evidence="3 4" key="1">
    <citation type="submission" date="2017-03" db="EMBL/GenBank/DDBJ databases">
        <title>Genome sequencing of Shewanella japonica KCTC 22435.</title>
        <authorList>
            <person name="Kim K.M."/>
        </authorList>
    </citation>
    <scope>NUCLEOTIDE SEQUENCE [LARGE SCALE GENOMIC DNA]</scope>
    <source>
        <strain evidence="3 4">KCTC 22435</strain>
    </source>
</reference>
<keyword evidence="1" id="KW-1133">Transmembrane helix</keyword>
<keyword evidence="1" id="KW-0812">Transmembrane</keyword>
<dbReference type="RefSeq" id="WP_080917117.1">
    <property type="nucleotide sequence ID" value="NZ_CP020472.1"/>
</dbReference>
<evidence type="ECO:0000313" key="4">
    <source>
        <dbReference type="Proteomes" id="UP000191820"/>
    </source>
</evidence>
<dbReference type="Proteomes" id="UP000191820">
    <property type="component" value="Chromosome"/>
</dbReference>
<sequence length="361" mass="41242">MTSNRTQMIELIEQDKVAEHHLNQALQLSGVTPNTQRWFQFVNQLLAWFGGLALMFSVLFFIAYNWHEMGRFAKFMLVEVLIVLSVIGYYWLDKKARKTQQTEGSALSEPSKTPSSIVSQFKVSDTVAKIPLLMASIFFGVLLALFGQTYQTGADPWQLFFNWALLIIPWVIIGRLSALWMVWVGLLNLAVLLYFLEFGGVGLFGHQDLNALWSVFSINAIALLCWELMSRRYTWLTVRWAPRLLASVSGYSITWLTLLVIVDANYIGVSRYDLSGENLVPVIVWPIWVGLMYIVYRRFRQDLFMLAGTLLSANIIIISFLTTHLLNDVHELGFLLMSFTTIGMAAGSAMWLRNINKEWQS</sequence>
<keyword evidence="1" id="KW-0472">Membrane</keyword>
<feature type="transmembrane region" description="Helical" evidence="1">
    <location>
        <begin position="130"/>
        <end position="150"/>
    </location>
</feature>
<evidence type="ECO:0000259" key="2">
    <source>
        <dbReference type="Pfam" id="PF09925"/>
    </source>
</evidence>
<feature type="transmembrane region" description="Helical" evidence="1">
    <location>
        <begin position="241"/>
        <end position="267"/>
    </location>
</feature>
<feature type="transmembrane region" description="Helical" evidence="1">
    <location>
        <begin position="180"/>
        <end position="205"/>
    </location>
</feature>
<feature type="transmembrane region" description="Helical" evidence="1">
    <location>
        <begin position="332"/>
        <end position="352"/>
    </location>
</feature>
<dbReference type="InterPro" id="IPR018677">
    <property type="entry name" value="DUF2157"/>
</dbReference>
<protein>
    <recommendedName>
        <fullName evidence="2">DUF2157 domain-containing protein</fullName>
    </recommendedName>
</protein>
<evidence type="ECO:0000256" key="1">
    <source>
        <dbReference type="SAM" id="Phobius"/>
    </source>
</evidence>
<accession>A0ABN4YL35</accession>
<feature type="transmembrane region" description="Helical" evidence="1">
    <location>
        <begin position="156"/>
        <end position="173"/>
    </location>
</feature>
<keyword evidence="4" id="KW-1185">Reference proteome</keyword>
<feature type="transmembrane region" description="Helical" evidence="1">
    <location>
        <begin position="279"/>
        <end position="296"/>
    </location>
</feature>
<feature type="transmembrane region" description="Helical" evidence="1">
    <location>
        <begin position="72"/>
        <end position="92"/>
    </location>
</feature>
<feature type="domain" description="DUF2157" evidence="2">
    <location>
        <begin position="17"/>
        <end position="180"/>
    </location>
</feature>
<organism evidence="3 4">
    <name type="scientific">Shewanella japonica</name>
    <dbReference type="NCBI Taxonomy" id="93973"/>
    <lineage>
        <taxon>Bacteria</taxon>
        <taxon>Pseudomonadati</taxon>
        <taxon>Pseudomonadota</taxon>
        <taxon>Gammaproteobacteria</taxon>
        <taxon>Alteromonadales</taxon>
        <taxon>Shewanellaceae</taxon>
        <taxon>Shewanella</taxon>
    </lineage>
</organism>
<name>A0ABN4YL35_9GAMM</name>
<dbReference type="Pfam" id="PF09925">
    <property type="entry name" value="DUF2157"/>
    <property type="match status" value="1"/>
</dbReference>